<protein>
    <submittedName>
        <fullName evidence="2">Uncharacterized protein</fullName>
    </submittedName>
</protein>
<dbReference type="GO" id="GO:0016137">
    <property type="term" value="P:glycoside metabolic process"/>
    <property type="evidence" value="ECO:0007669"/>
    <property type="project" value="UniProtKB-ARBA"/>
</dbReference>
<dbReference type="CDD" id="cd02440">
    <property type="entry name" value="AdoMet_MTases"/>
    <property type="match status" value="1"/>
</dbReference>
<evidence type="ECO:0000313" key="3">
    <source>
        <dbReference type="Proteomes" id="UP000185511"/>
    </source>
</evidence>
<dbReference type="InterPro" id="IPR029063">
    <property type="entry name" value="SAM-dependent_MTases_sf"/>
</dbReference>
<dbReference type="PANTHER" id="PTHR12993:SF29">
    <property type="entry name" value="BLR3841 PROTEIN"/>
    <property type="match status" value="1"/>
</dbReference>
<dbReference type="GO" id="GO:0008757">
    <property type="term" value="F:S-adenosylmethionine-dependent methyltransferase activity"/>
    <property type="evidence" value="ECO:0007669"/>
    <property type="project" value="InterPro"/>
</dbReference>
<dbReference type="SUPFAM" id="SSF53335">
    <property type="entry name" value="S-adenosyl-L-methionine-dependent methyltransferases"/>
    <property type="match status" value="1"/>
</dbReference>
<dbReference type="RefSeq" id="WP_075764137.1">
    <property type="nucleotide sequence ID" value="NZ_CP016076.1"/>
</dbReference>
<dbReference type="Pfam" id="PF05401">
    <property type="entry name" value="NodS"/>
    <property type="match status" value="1"/>
</dbReference>
<dbReference type="AlphaFoldDB" id="A0AAC9L9D9"/>
<dbReference type="Proteomes" id="UP000185511">
    <property type="component" value="Chromosome"/>
</dbReference>
<reference evidence="3" key="1">
    <citation type="submission" date="2016-06" db="EMBL/GenBank/DDBJ databases">
        <title>Complete genome sequence of Actinoalloteichus fjordicus DSM 46855 (=ADI127-17), type strain of the new species Actinoalloteichus fjordicus.</title>
        <authorList>
            <person name="Ruckert C."/>
            <person name="Nouioui I."/>
            <person name="Willmese J."/>
            <person name="van Wezel G."/>
            <person name="Klenk H.-P."/>
            <person name="Kalinowski J."/>
            <person name="Zotchev S.B."/>
        </authorList>
    </citation>
    <scope>NUCLEOTIDE SEQUENCE [LARGE SCALE GENOMIC DNA]</scope>
    <source>
        <strain evidence="3">ADI127-7</strain>
    </source>
</reference>
<evidence type="ECO:0000256" key="1">
    <source>
        <dbReference type="ARBA" id="ARBA00022833"/>
    </source>
</evidence>
<sequence>MSSPVVEDEWQAALAARDLRAFRLQDFSRALVVAAHPDDETLGVGGLLHRLHDDGIEVTLVLATDGEGAFPDSTPAEKSQLAETRRRELNESLDAQGLDAVRPVWLGLPDSGLSRHRRELTERLAELAKGRDLCLAPWPDDPHPDHQAAGLAMLAAAPVGAHCWSYPIWLWHRLHPDDASIPWDRACRLRLSETDRQRKSAGIAAFASQLTPGPRGEEPILPPAVLAHFERDTEIVFREPPRTSAPEHRFAELYARDADPWRVSTDWYEIRRRAIVSAALPARRYGCAVEPACGIGALTLVLAQRCDRLLAFDPIASAVERTRFACSGRSSVDVRVGSLPADLPPGPQDLLVYSEILYYLDDRDLTATIEASVACLRPGGHLLAVHWRSWPPEAPRDGEDVHRRLLAHPALTPLIEHVEDEFLLHVLERR</sequence>
<dbReference type="KEGG" id="acad:UA74_07745"/>
<dbReference type="GO" id="GO:0016811">
    <property type="term" value="F:hydrolase activity, acting on carbon-nitrogen (but not peptide) bonds, in linear amides"/>
    <property type="evidence" value="ECO:0007669"/>
    <property type="project" value="TreeGrafter"/>
</dbReference>
<dbReference type="Pfam" id="PF02585">
    <property type="entry name" value="PIG-L"/>
    <property type="match status" value="1"/>
</dbReference>
<name>A0AAC9L9D9_9PSEU</name>
<dbReference type="Gene3D" id="3.40.50.150">
    <property type="entry name" value="Vaccinia Virus protein VP39"/>
    <property type="match status" value="1"/>
</dbReference>
<gene>
    <name evidence="2" type="ORF">UA74_07745</name>
</gene>
<keyword evidence="3" id="KW-1185">Reference proteome</keyword>
<dbReference type="InterPro" id="IPR003737">
    <property type="entry name" value="GlcNAc_PI_deacetylase-related"/>
</dbReference>
<dbReference type="SUPFAM" id="SSF102588">
    <property type="entry name" value="LmbE-like"/>
    <property type="match status" value="1"/>
</dbReference>
<dbReference type="EMBL" id="CP016076">
    <property type="protein sequence ID" value="APU13618.1"/>
    <property type="molecule type" value="Genomic_DNA"/>
</dbReference>
<evidence type="ECO:0000313" key="2">
    <source>
        <dbReference type="EMBL" id="APU13618.1"/>
    </source>
</evidence>
<organism evidence="2 3">
    <name type="scientific">Actinoalloteichus fjordicus</name>
    <dbReference type="NCBI Taxonomy" id="1612552"/>
    <lineage>
        <taxon>Bacteria</taxon>
        <taxon>Bacillati</taxon>
        <taxon>Actinomycetota</taxon>
        <taxon>Actinomycetes</taxon>
        <taxon>Pseudonocardiales</taxon>
        <taxon>Pseudonocardiaceae</taxon>
        <taxon>Actinoalloteichus</taxon>
    </lineage>
</organism>
<dbReference type="InterPro" id="IPR008715">
    <property type="entry name" value="SAM-MeTfrase_NodS-like"/>
</dbReference>
<dbReference type="GO" id="GO:0009312">
    <property type="term" value="P:oligosaccharide biosynthetic process"/>
    <property type="evidence" value="ECO:0007669"/>
    <property type="project" value="InterPro"/>
</dbReference>
<accession>A0AAC9L9D9</accession>
<dbReference type="Gene3D" id="3.40.50.10320">
    <property type="entry name" value="LmbE-like"/>
    <property type="match status" value="1"/>
</dbReference>
<dbReference type="PANTHER" id="PTHR12993">
    <property type="entry name" value="N-ACETYLGLUCOSAMINYL-PHOSPHATIDYLINOSITOL DE-N-ACETYLASE-RELATED"/>
    <property type="match status" value="1"/>
</dbReference>
<proteinExistence type="predicted"/>
<keyword evidence="1" id="KW-0862">Zinc</keyword>
<dbReference type="InterPro" id="IPR024078">
    <property type="entry name" value="LmbE-like_dom_sf"/>
</dbReference>